<organism evidence="8 9">
    <name type="scientific">Deinococcus koreensis</name>
    <dbReference type="NCBI Taxonomy" id="2054903"/>
    <lineage>
        <taxon>Bacteria</taxon>
        <taxon>Thermotogati</taxon>
        <taxon>Deinococcota</taxon>
        <taxon>Deinococci</taxon>
        <taxon>Deinococcales</taxon>
        <taxon>Deinococcaceae</taxon>
        <taxon>Deinococcus</taxon>
    </lineage>
</organism>
<dbReference type="CDD" id="cd00130">
    <property type="entry name" value="PAS"/>
    <property type="match status" value="1"/>
</dbReference>
<dbReference type="SMART" id="SM00086">
    <property type="entry name" value="PAC"/>
    <property type="match status" value="1"/>
</dbReference>
<dbReference type="PROSITE" id="PS50112">
    <property type="entry name" value="PAS"/>
    <property type="match status" value="2"/>
</dbReference>
<dbReference type="InterPro" id="IPR035965">
    <property type="entry name" value="PAS-like_dom_sf"/>
</dbReference>
<dbReference type="InterPro" id="IPR013655">
    <property type="entry name" value="PAS_fold_3"/>
</dbReference>
<evidence type="ECO:0000256" key="3">
    <source>
        <dbReference type="ARBA" id="ARBA00022553"/>
    </source>
</evidence>
<evidence type="ECO:0000259" key="7">
    <source>
        <dbReference type="PROSITE" id="PS50113"/>
    </source>
</evidence>
<keyword evidence="3" id="KW-0597">Phosphoprotein</keyword>
<dbReference type="Proteomes" id="UP000236379">
    <property type="component" value="Unassembled WGS sequence"/>
</dbReference>
<feature type="domain" description="PAS" evidence="6">
    <location>
        <begin position="564"/>
        <end position="635"/>
    </location>
</feature>
<dbReference type="SUPFAM" id="SSF55781">
    <property type="entry name" value="GAF domain-like"/>
    <property type="match status" value="2"/>
</dbReference>
<dbReference type="InterPro" id="IPR013656">
    <property type="entry name" value="PAS_4"/>
</dbReference>
<dbReference type="EC" id="2.7.13.3" evidence="2"/>
<evidence type="ECO:0000259" key="6">
    <source>
        <dbReference type="PROSITE" id="PS50112"/>
    </source>
</evidence>
<dbReference type="NCBIfam" id="TIGR00229">
    <property type="entry name" value="sensory_box"/>
    <property type="match status" value="4"/>
</dbReference>
<evidence type="ECO:0000313" key="8">
    <source>
        <dbReference type="EMBL" id="PNY79378.1"/>
    </source>
</evidence>
<dbReference type="SMART" id="SM00091">
    <property type="entry name" value="PAS"/>
    <property type="match status" value="3"/>
</dbReference>
<dbReference type="InterPro" id="IPR000014">
    <property type="entry name" value="PAS"/>
</dbReference>
<dbReference type="InterPro" id="IPR001610">
    <property type="entry name" value="PAC"/>
</dbReference>
<dbReference type="Gene3D" id="3.30.565.10">
    <property type="entry name" value="Histidine kinase-like ATPase, C-terminal domain"/>
    <property type="match status" value="1"/>
</dbReference>
<comment type="caution">
    <text evidence="8">The sequence shown here is derived from an EMBL/GenBank/DDBJ whole genome shotgun (WGS) entry which is preliminary data.</text>
</comment>
<dbReference type="SUPFAM" id="SSF55874">
    <property type="entry name" value="ATPase domain of HSP90 chaperone/DNA topoisomerase II/histidine kinase"/>
    <property type="match status" value="1"/>
</dbReference>
<dbReference type="InterPro" id="IPR000700">
    <property type="entry name" value="PAS-assoc_C"/>
</dbReference>
<evidence type="ECO:0000256" key="4">
    <source>
        <dbReference type="ARBA" id="ARBA00022679"/>
    </source>
</evidence>
<dbReference type="Pfam" id="PF08447">
    <property type="entry name" value="PAS_3"/>
    <property type="match status" value="1"/>
</dbReference>
<protein>
    <recommendedName>
        <fullName evidence="2">histidine kinase</fullName>
        <ecNumber evidence="2">2.7.13.3</ecNumber>
    </recommendedName>
</protein>
<dbReference type="Gene3D" id="3.30.450.20">
    <property type="entry name" value="PAS domain"/>
    <property type="match status" value="4"/>
</dbReference>
<keyword evidence="9" id="KW-1185">Reference proteome</keyword>
<dbReference type="Pfam" id="PF08448">
    <property type="entry name" value="PAS_4"/>
    <property type="match status" value="1"/>
</dbReference>
<dbReference type="FunFam" id="3.30.450.20:FF:000099">
    <property type="entry name" value="Sensory box sensor histidine kinase"/>
    <property type="match status" value="1"/>
</dbReference>
<dbReference type="SUPFAM" id="SSF55785">
    <property type="entry name" value="PYP-like sensor domain (PAS domain)"/>
    <property type="match status" value="4"/>
</dbReference>
<evidence type="ECO:0000256" key="1">
    <source>
        <dbReference type="ARBA" id="ARBA00000085"/>
    </source>
</evidence>
<dbReference type="SMART" id="SM00065">
    <property type="entry name" value="GAF"/>
    <property type="match status" value="2"/>
</dbReference>
<sequence length="1026" mass="114176">MVDSHILETNPAMERMTGLRTVSGRRIRDVLPDLESSWFGRLERVFTTGRAERFEDHIAALDRWFDVHLGRLGGEGSRRIVGVYRDITERKRREHHAAFLDELSQALALDDRPDEIVRATGERLGAHLGIEFLNVCDVKLADGNDPAEARFTVAYAWEREGLPGPRSTDRAGDALSPEFLRAARAGETIVIRDTDTDPRVDAGTYRVIGMRAFVAVPILQGGAWPGLVSAFTPTPRDWRPDEAQLIAEVAHRVFLRIERARADEALRRFEARQTYLLTLGDALRPLDDPLDIQRTAMRVLGEHLGADRVLYAEIAPDDRQFVIADNYARANVPKMIGRFPLSDYDHAQNSQRRGETLVLPDIRSAGESDEHAAFLAIGVEAIIGMPLHKGGRWVASLSVHHGRPRAWSPEDTALVGETAERTWAAVERARAEAALARSEAEYRTLFNSMDEGFTVVEVLFQEGQASDYRFLEINAAFAHHTGFVGAKGKTARELVPDLEMHWMKTYEQVALSGKPVRFENTVDAIGRVLDVNAFRVGAAGEHRVALLFTDITERKQVETALRESEERLRALIENLPGGAVFVVDRDLRYQVAEGEALTSAGMNAGQYVGHTVAEVVIPELARVYEAHYRQALAGQPFELEHDQGGASYVTRGVPLRGPAGEVTAALTVSYDITDRKRAEVALRASEERFRAVANLVPDLLWESEPDGSTTWYNGRWLAYTGQTAEQATGWGWVDAIHPGDRDASTQRYRQAAAAGQSLRQEHRLRRRDGEYRWFAVDTVPVKGERGETIKFYGAATDVHELHTLNTRLEAQVERRTRRLADLNSELRALATASSQELIEPLRRLRSVLGLLERRISAHLDEPARKWLAMMQNEAQRAEVLSENFRSLAQLEQRDLKWGVVALAPLVVQVRSDLAPGLGPRTGRWTVGELPVVNGDSLLLRQAFSDLIHHALSVVPPGREAHVEVAAAASGLPVTVDVWPLAPGTANFETDGVVNARRIVQRHGGTLGVTLQGERVRFELHLPGRQP</sequence>
<evidence type="ECO:0000313" key="9">
    <source>
        <dbReference type="Proteomes" id="UP000236379"/>
    </source>
</evidence>
<dbReference type="PROSITE" id="PS50113">
    <property type="entry name" value="PAC"/>
    <property type="match status" value="2"/>
</dbReference>
<keyword evidence="5" id="KW-0418">Kinase</keyword>
<dbReference type="EMBL" id="PPPD01000004">
    <property type="protein sequence ID" value="PNY79378.1"/>
    <property type="molecule type" value="Genomic_DNA"/>
</dbReference>
<accession>A0A2K3US76</accession>
<dbReference type="GO" id="GO:0000155">
    <property type="term" value="F:phosphorelay sensor kinase activity"/>
    <property type="evidence" value="ECO:0007669"/>
    <property type="project" value="InterPro"/>
</dbReference>
<evidence type="ECO:0000256" key="5">
    <source>
        <dbReference type="ARBA" id="ARBA00022777"/>
    </source>
</evidence>
<dbReference type="SUPFAM" id="SSF47384">
    <property type="entry name" value="Homodimeric domain of signal transducing histidine kinase"/>
    <property type="match status" value="1"/>
</dbReference>
<keyword evidence="4" id="KW-0808">Transferase</keyword>
<dbReference type="PANTHER" id="PTHR43304:SF1">
    <property type="entry name" value="PAC DOMAIN-CONTAINING PROTEIN"/>
    <property type="match status" value="1"/>
</dbReference>
<dbReference type="InterPro" id="IPR029016">
    <property type="entry name" value="GAF-like_dom_sf"/>
</dbReference>
<dbReference type="Gene3D" id="3.30.450.40">
    <property type="match status" value="2"/>
</dbReference>
<feature type="domain" description="PAC" evidence="7">
    <location>
        <begin position="758"/>
        <end position="810"/>
    </location>
</feature>
<evidence type="ECO:0000256" key="2">
    <source>
        <dbReference type="ARBA" id="ARBA00012438"/>
    </source>
</evidence>
<reference evidence="8 9" key="1">
    <citation type="submission" date="2018-01" db="EMBL/GenBank/DDBJ databases">
        <title>Deinococcus koreensis sp. nov., a radiation-resistant bacterium isolated from river water.</title>
        <authorList>
            <person name="Choi A."/>
        </authorList>
    </citation>
    <scope>NUCLEOTIDE SEQUENCE [LARGE SCALE GENOMIC DNA]</scope>
    <source>
        <strain evidence="8 9">SJW1-2</strain>
    </source>
</reference>
<feature type="domain" description="PAS" evidence="6">
    <location>
        <begin position="685"/>
        <end position="755"/>
    </location>
</feature>
<dbReference type="Pfam" id="PF13426">
    <property type="entry name" value="PAS_9"/>
    <property type="match status" value="1"/>
</dbReference>
<comment type="catalytic activity">
    <reaction evidence="1">
        <text>ATP + protein L-histidine = ADP + protein N-phospho-L-histidine.</text>
        <dbReference type="EC" id="2.7.13.3"/>
    </reaction>
</comment>
<feature type="domain" description="PAC" evidence="7">
    <location>
        <begin position="633"/>
        <end position="684"/>
    </location>
</feature>
<dbReference type="InterPro" id="IPR052162">
    <property type="entry name" value="Sensor_kinase/Photoreceptor"/>
</dbReference>
<name>A0A2K3US76_9DEIO</name>
<proteinExistence type="predicted"/>
<dbReference type="InterPro" id="IPR036097">
    <property type="entry name" value="HisK_dim/P_sf"/>
</dbReference>
<dbReference type="Pfam" id="PF13188">
    <property type="entry name" value="PAS_8"/>
    <property type="match status" value="1"/>
</dbReference>
<dbReference type="PANTHER" id="PTHR43304">
    <property type="entry name" value="PHYTOCHROME-LIKE PROTEIN CPH1"/>
    <property type="match status" value="1"/>
</dbReference>
<dbReference type="InterPro" id="IPR003018">
    <property type="entry name" value="GAF"/>
</dbReference>
<dbReference type="AlphaFoldDB" id="A0A2K3US76"/>
<dbReference type="InterPro" id="IPR036890">
    <property type="entry name" value="HATPase_C_sf"/>
</dbReference>
<dbReference type="Pfam" id="PF01590">
    <property type="entry name" value="GAF"/>
    <property type="match status" value="2"/>
</dbReference>
<gene>
    <name evidence="8" type="ORF">CVO96_19850</name>
</gene>